<evidence type="ECO:0000256" key="1">
    <source>
        <dbReference type="SAM" id="SignalP"/>
    </source>
</evidence>
<organism evidence="2 3">
    <name type="scientific">Afipia felis</name>
    <name type="common">Cat scratch disease bacillus</name>
    <dbReference type="NCBI Taxonomy" id="1035"/>
    <lineage>
        <taxon>Bacteria</taxon>
        <taxon>Pseudomonadati</taxon>
        <taxon>Pseudomonadota</taxon>
        <taxon>Alphaproteobacteria</taxon>
        <taxon>Hyphomicrobiales</taxon>
        <taxon>Nitrobacteraceae</taxon>
        <taxon>Afipia</taxon>
    </lineage>
</organism>
<evidence type="ECO:0000313" key="2">
    <source>
        <dbReference type="EMBL" id="CEG09445.1"/>
    </source>
</evidence>
<dbReference type="OrthoDB" id="8263621at2"/>
<sequence length="404" mass="44324">MTLDVRIRPDRRFYVRRNAARAAPVLVFLAVTGLSAAIAAPAQQNVPASASPFQINEYHQKLAAYQKAREHFEAKAEAYWSAIAEKRRLRNARRRSGEAIGADDYVLTQPPVYTGPPRPVDPTAPHKLPPKQPPLPVVADFVRHAAEQFQFTPSRPRSESEFKKAYAAVAASLGVSREQAVRVYCFEAGGNGKYDVQAGLEFPRPNARAISTALGYNQLLTTNTVEVLAEQGDGILAGLTAAMHRAPEPHRKVMASKIAMLRRMIAFAKSVPDDWSAHARLAKTPKGLAIHALNLDVDIGPWLQTHKLLTSVHFARHRGYTRPLSAAELEMMNLTGDGNGFDMVSMPQALRMQVPTSNFFQRGGYERNPVASRNNTVAKLIAATNARMDSESSRPGAKELAAAF</sequence>
<comment type="caution">
    <text evidence="2">The sequence shown here is derived from an EMBL/GenBank/DDBJ whole genome shotgun (WGS) entry which is preliminary data.</text>
</comment>
<keyword evidence="1" id="KW-0732">Signal</keyword>
<keyword evidence="3" id="KW-1185">Reference proteome</keyword>
<proteinExistence type="predicted"/>
<dbReference type="AlphaFoldDB" id="A0A090MPY8"/>
<dbReference type="Proteomes" id="UP000035762">
    <property type="component" value="Unassembled WGS sequence"/>
</dbReference>
<dbReference type="EMBL" id="CCAZ020000002">
    <property type="protein sequence ID" value="CEG09445.1"/>
    <property type="molecule type" value="Genomic_DNA"/>
</dbReference>
<reference evidence="2 3" key="1">
    <citation type="journal article" date="2014" name="Genome Announc.">
        <title>Genome Sequence of Afipia felis Strain 76713, Isolated in Hospital Water Using an Amoeba Co-Culture Procedure.</title>
        <authorList>
            <person name="Benamar S."/>
            <person name="La Scola B."/>
            <person name="Croce O."/>
        </authorList>
    </citation>
    <scope>NUCLEOTIDE SEQUENCE [LARGE SCALE GENOMIC DNA]</scope>
    <source>
        <strain evidence="2 3">76713</strain>
    </source>
</reference>
<feature type="chain" id="PRO_5001860263" evidence="1">
    <location>
        <begin position="37"/>
        <end position="404"/>
    </location>
</feature>
<name>A0A090MPY8_AFIFE</name>
<dbReference type="RefSeq" id="WP_009339792.1">
    <property type="nucleotide sequence ID" value="NZ_CCAZ020000002.1"/>
</dbReference>
<gene>
    <name evidence="2" type="ORF">BN961_02871</name>
</gene>
<accession>A0A090MPY8</accession>
<evidence type="ECO:0000313" key="3">
    <source>
        <dbReference type="Proteomes" id="UP000035762"/>
    </source>
</evidence>
<feature type="signal peptide" evidence="1">
    <location>
        <begin position="1"/>
        <end position="36"/>
    </location>
</feature>
<protein>
    <submittedName>
        <fullName evidence="2">Uncharacterized protein</fullName>
    </submittedName>
</protein>